<comment type="caution">
    <text evidence="1">The sequence shown here is derived from an EMBL/GenBank/DDBJ whole genome shotgun (WGS) entry which is preliminary data.</text>
</comment>
<reference evidence="1 2" key="1">
    <citation type="submission" date="2018-08" db="EMBL/GenBank/DDBJ databases">
        <title>Sphingobium sp. EO9.</title>
        <authorList>
            <person name="Park Y."/>
            <person name="Kim K.H."/>
            <person name="Jeon C.O."/>
        </authorList>
    </citation>
    <scope>NUCLEOTIDE SEQUENCE [LARGE SCALE GENOMIC DNA]</scope>
    <source>
        <strain evidence="1 2">EO9</strain>
    </source>
</reference>
<organism evidence="1 2">
    <name type="scientific">Sphingobium terrigena</name>
    <dbReference type="NCBI Taxonomy" id="2304063"/>
    <lineage>
        <taxon>Bacteria</taxon>
        <taxon>Pseudomonadati</taxon>
        <taxon>Pseudomonadota</taxon>
        <taxon>Alphaproteobacteria</taxon>
        <taxon>Sphingomonadales</taxon>
        <taxon>Sphingomonadaceae</taxon>
        <taxon>Sphingobium</taxon>
    </lineage>
</organism>
<dbReference type="Proteomes" id="UP000283469">
    <property type="component" value="Unassembled WGS sequence"/>
</dbReference>
<dbReference type="AlphaFoldDB" id="A0A418YPD8"/>
<sequence>MADRVSVAIKLGGQLPQSLIADFEAAINSDGASTDWQGSEFTVAELPIDQPLSLMANEVAWGSFEAIEQFCRANQLIFARWAGGCAGSLGPERLVFNGIEEMTFAVTDDDEVMISRDDVRRLGSIASIETHFAAADLAVPPLVIVEARQPDGGNHG</sequence>
<dbReference type="RefSeq" id="WP_119748628.1">
    <property type="nucleotide sequence ID" value="NZ_QVRA01000018.1"/>
</dbReference>
<keyword evidence="2" id="KW-1185">Reference proteome</keyword>
<proteinExistence type="predicted"/>
<dbReference type="EMBL" id="QVRA01000018">
    <property type="protein sequence ID" value="RJG53183.1"/>
    <property type="molecule type" value="Genomic_DNA"/>
</dbReference>
<protein>
    <submittedName>
        <fullName evidence="1">Uncharacterized protein</fullName>
    </submittedName>
</protein>
<name>A0A418YPD8_9SPHN</name>
<dbReference type="OrthoDB" id="7193356at2"/>
<evidence type="ECO:0000313" key="1">
    <source>
        <dbReference type="EMBL" id="RJG53183.1"/>
    </source>
</evidence>
<accession>A0A418YPD8</accession>
<evidence type="ECO:0000313" key="2">
    <source>
        <dbReference type="Proteomes" id="UP000283469"/>
    </source>
</evidence>
<gene>
    <name evidence="1" type="ORF">D0Z70_17350</name>
</gene>